<name>A0A1I0BBM3_9PROT</name>
<keyword evidence="2" id="KW-0106">Calcium</keyword>
<accession>A0A1I0BBM3</accession>
<gene>
    <name evidence="4" type="ORF">SAMN05216326_11028</name>
</gene>
<dbReference type="RefSeq" id="WP_256207452.1">
    <property type="nucleotide sequence ID" value="NZ_FOIA01000010.1"/>
</dbReference>
<evidence type="ECO:0000313" key="5">
    <source>
        <dbReference type="Proteomes" id="UP000199345"/>
    </source>
</evidence>
<evidence type="ECO:0000259" key="3">
    <source>
        <dbReference type="Pfam" id="PF05567"/>
    </source>
</evidence>
<protein>
    <submittedName>
        <fullName evidence="4">Type IV pilus assembly protein PilY1</fullName>
    </submittedName>
</protein>
<dbReference type="Proteomes" id="UP000199345">
    <property type="component" value="Unassembled WGS sequence"/>
</dbReference>
<keyword evidence="1" id="KW-0479">Metal-binding</keyword>
<reference evidence="5" key="1">
    <citation type="submission" date="2016-10" db="EMBL/GenBank/DDBJ databases">
        <authorList>
            <person name="Varghese N."/>
            <person name="Submissions S."/>
        </authorList>
    </citation>
    <scope>NUCLEOTIDE SEQUENCE [LARGE SCALE GENOMIC DNA]</scope>
    <source>
        <strain evidence="5">Nm71</strain>
    </source>
</reference>
<dbReference type="AlphaFoldDB" id="A0A1I0BBM3"/>
<proteinExistence type="predicted"/>
<organism evidence="4 5">
    <name type="scientific">Nitrosomonas marina</name>
    <dbReference type="NCBI Taxonomy" id="917"/>
    <lineage>
        <taxon>Bacteria</taxon>
        <taxon>Pseudomonadati</taxon>
        <taxon>Pseudomonadota</taxon>
        <taxon>Betaproteobacteria</taxon>
        <taxon>Nitrosomonadales</taxon>
        <taxon>Nitrosomonadaceae</taxon>
        <taxon>Nitrosomonas</taxon>
    </lineage>
</organism>
<evidence type="ECO:0000313" key="4">
    <source>
        <dbReference type="EMBL" id="SET04166.1"/>
    </source>
</evidence>
<dbReference type="GO" id="GO:0046872">
    <property type="term" value="F:metal ion binding"/>
    <property type="evidence" value="ECO:0007669"/>
    <property type="project" value="UniProtKB-KW"/>
</dbReference>
<feature type="domain" description="PilY1 beta-propeller" evidence="3">
    <location>
        <begin position="660"/>
        <end position="1023"/>
    </location>
</feature>
<keyword evidence="5" id="KW-1185">Reference proteome</keyword>
<dbReference type="InterPro" id="IPR008707">
    <property type="entry name" value="B-propeller_PilY1"/>
</dbReference>
<dbReference type="EMBL" id="FOIA01000010">
    <property type="protein sequence ID" value="SET04166.1"/>
    <property type="molecule type" value="Genomic_DNA"/>
</dbReference>
<evidence type="ECO:0000256" key="1">
    <source>
        <dbReference type="ARBA" id="ARBA00022723"/>
    </source>
</evidence>
<sequence length="1173" mass="125929">MIENLVRSILLISFVCSQAVFVKPIYALPPLSNGPLFLGGNISPNVMFTLDDSGSMQFEIMPQHLIIQSVRYMFPRANDVYGGSDYSNYVVDFDPANKYTASLRSSYVNNIYYDPTVSYLPWSNHDGSLMSNADPTCAPHNPMITGKGCRNLTVNNTETARWLMDNGDRSWWESRTFYPAVYFKYNGGNVNSASSYTQVEIRSSTPTYAGGANRLDCAAVFTCTYDEEIQNFANWYTYYRSRILLARAGIGRAFAEQGNTMRVGFAAINKNSESIDGVSTEVIVKGVRQFVGANKTDFFDNLYGYTLRAAGTPLRNSVDYVGKYYQRNDDRGPWSETPGSSGGVEYECRQNYNILMTDGYWHDTDDPSPGVGNVDNTAGSTITNHSSPPTPPTYTYTPELPFADGYSDTLADIAMYYWKNDLRPDMDNNVPTNPSDPAFWQHMVTFTVGLGVSGALSTLPTGSETWPDPTGNDETPAKIDDLWHAAVNSRGEFFSAADPNVFASALSNTLSTIIARTGSASAVAANSNSLMTNGRIYQAKFNSGDWSGQLLSIPIDAAGNLGATEWEAGSVSLAAASINPTSRVVITKGSSDGVAFEYSNLTTAQKGYLDKNAAGVTDNCGPERVTFLRGSGNHEGAGGTFNCASATTVNKFRNRTTSKLGDIVNSGPFYVGKPRAGYSDVDHPGYAAFHSTYQDRLPVVYVGSNDGILHGFNACLPGITSGCSAADAGKEIITYIPSMVYANLSRLTDKEYNANHRYFVDGSPMVGDAYTGSSPSWKSVLVGALNGGGKGYFALDVTNPSGVSGSAPAFTTANAANLLLWEFSDADDADVGYSYNYPPVNAFTGQAKQIAKMENGKWAVIVGNGYNSDNGKAVLYILFISGGEDGNWTAGTDYIKLVADTGPNNGLSTPIPFDSNGNGLIDVVYAGDIKGNLWKFDVSSASPSSWNVAIGGLPLFVSGTQKPVIAPPVISLHPDGGQLVLFGTGKYLETGDTTNTDTQSIYGVWDHNTSATITVGDLVQQVITDASVRTASQHPVDYSASVKGWYFDLPISGERLTGIPALEDGLFTFTTIIPSASPCDFGGRGFVNTVDFLTGGMLSFPAFDINRNNRIGFDDGLSAGVEIGFSVGGVTRIRGTLEDVLVSSRADGTLIKTPATKGLAGLRGRITWRELIQ</sequence>
<dbReference type="Pfam" id="PF05567">
    <property type="entry name" value="T4P_PilY1"/>
    <property type="match status" value="1"/>
</dbReference>
<evidence type="ECO:0000256" key="2">
    <source>
        <dbReference type="ARBA" id="ARBA00022837"/>
    </source>
</evidence>